<sequence>MSESLIAARKADEDARKSIDDDIVIHSAAIMKLKDRRNALAAINRIPPELLSEIFRICRAVPDWRSAGDRYSHQRGFCGWITITWVCRHWREVALGTHRLWSQLDLDVPSFVEECLLPRSHESPWHLTALHWGTRQDGLFRSLFLNFDTIRHIDFTFGRLDQPFGLVPIPSRSSNLESLQIGTDGIGTHKCSLSLFKQCNFPRIQSLQLTNWLDIPPSLFGSTLTTLALRASIYETDMAPSSIDFSEFLKSLSKLMLLEHLSIENIAFSGISRRTATTITLPKLKFLLFHSPSPEYINYVDVLKRLKLPPRVHCYLICSYHSELQEIPKILTDIRVYFSPMRFKSLGVLVENGWFAIQGWLDDPGPLFDESRPKPSLHLGFPPYVSKLRYVWEEFLETIHIRDLKSLLLGSPTDMDMFGDPETTCIRFLTKCHNLETLTIYGNSAEIAISALNDLAEWSPEDGPDVVPIMPKLTTLVLSNVIWRTREECDALEQGPCMFDGQFVRALQIGLSGRGIIGYPVNTVLIQECVAMDDQDVALLEEDVLNVEWDEHFEYHPSYYETESDSDSYASNP</sequence>
<dbReference type="EMBL" id="JASBNA010000021">
    <property type="protein sequence ID" value="KAK7685321.1"/>
    <property type="molecule type" value="Genomic_DNA"/>
</dbReference>
<keyword evidence="2" id="KW-1185">Reference proteome</keyword>
<accession>A0AAW0G6M0</accession>
<organism evidence="1 2">
    <name type="scientific">Cerrena zonata</name>
    <dbReference type="NCBI Taxonomy" id="2478898"/>
    <lineage>
        <taxon>Eukaryota</taxon>
        <taxon>Fungi</taxon>
        <taxon>Dikarya</taxon>
        <taxon>Basidiomycota</taxon>
        <taxon>Agaricomycotina</taxon>
        <taxon>Agaricomycetes</taxon>
        <taxon>Polyporales</taxon>
        <taxon>Cerrenaceae</taxon>
        <taxon>Cerrena</taxon>
    </lineage>
</organism>
<proteinExistence type="predicted"/>
<evidence type="ECO:0000313" key="2">
    <source>
        <dbReference type="Proteomes" id="UP001385951"/>
    </source>
</evidence>
<dbReference type="AlphaFoldDB" id="A0AAW0G6M0"/>
<reference evidence="1 2" key="1">
    <citation type="submission" date="2022-09" db="EMBL/GenBank/DDBJ databases">
        <authorList>
            <person name="Palmer J.M."/>
        </authorList>
    </citation>
    <scope>NUCLEOTIDE SEQUENCE [LARGE SCALE GENOMIC DNA]</scope>
    <source>
        <strain evidence="1 2">DSM 7382</strain>
    </source>
</reference>
<dbReference type="Proteomes" id="UP001385951">
    <property type="component" value="Unassembled WGS sequence"/>
</dbReference>
<gene>
    <name evidence="1" type="ORF">QCA50_011684</name>
</gene>
<comment type="caution">
    <text evidence="1">The sequence shown here is derived from an EMBL/GenBank/DDBJ whole genome shotgun (WGS) entry which is preliminary data.</text>
</comment>
<name>A0AAW0G6M0_9APHY</name>
<protein>
    <recommendedName>
        <fullName evidence="3">F-box domain-containing protein</fullName>
    </recommendedName>
</protein>
<evidence type="ECO:0000313" key="1">
    <source>
        <dbReference type="EMBL" id="KAK7685321.1"/>
    </source>
</evidence>
<evidence type="ECO:0008006" key="3">
    <source>
        <dbReference type="Google" id="ProtNLM"/>
    </source>
</evidence>
<dbReference type="SUPFAM" id="SSF52047">
    <property type="entry name" value="RNI-like"/>
    <property type="match status" value="1"/>
</dbReference>